<name>A0ABS9RHS5_9FLAO</name>
<accession>A0ABS9RHS5</accession>
<dbReference type="Gene3D" id="3.40.50.1980">
    <property type="entry name" value="Nitrogenase molybdenum iron protein domain"/>
    <property type="match status" value="2"/>
</dbReference>
<dbReference type="PANTHER" id="PTHR30535">
    <property type="entry name" value="VITAMIN B12-BINDING PROTEIN"/>
    <property type="match status" value="1"/>
</dbReference>
<sequence>MLKKTILIVLFFITLIACKKNTKPVEISNQTVTEIPLNYAKGFSISATNQYKILTISNPWPNADKVYKYALVEDSILPKIALNRNEFDGIVTLPINKIVVTSTTHLPGLELLNAENTLVGFPGTDFISSEKIRALVDSGNIRELGKNEGINTEVLLATQPEVVVGFGIDGKNKSLETIKKSGIPVIFNGDWVESSPLAKAEWIKFFGVLFNKEQQADSIFNRIKTDYLEAIKLAKNTQTRPTILSGAMHKDIWYLPNGTSTEAQLLEDAHINYLWSDSKGIGSLSLNFETVFAKAKDADIWLSPSNYTSLESLKNGNPHHATFKAFETKNIYSFTNTTGATGGVLYFELGMTRPDLVLKDLIKICHPELLKNYDLYFFKRLE</sequence>
<dbReference type="InterPro" id="IPR002491">
    <property type="entry name" value="ABC_transptr_periplasmic_BD"/>
</dbReference>
<comment type="caution">
    <text evidence="2">The sequence shown here is derived from an EMBL/GenBank/DDBJ whole genome shotgun (WGS) entry which is preliminary data.</text>
</comment>
<dbReference type="PROSITE" id="PS51257">
    <property type="entry name" value="PROKAR_LIPOPROTEIN"/>
    <property type="match status" value="1"/>
</dbReference>
<keyword evidence="3" id="KW-1185">Reference proteome</keyword>
<evidence type="ECO:0000259" key="1">
    <source>
        <dbReference type="PROSITE" id="PS50983"/>
    </source>
</evidence>
<dbReference type="SUPFAM" id="SSF53807">
    <property type="entry name" value="Helical backbone' metal receptor"/>
    <property type="match status" value="1"/>
</dbReference>
<evidence type="ECO:0000313" key="2">
    <source>
        <dbReference type="EMBL" id="MCH4552479.1"/>
    </source>
</evidence>
<dbReference type="InterPro" id="IPR050902">
    <property type="entry name" value="ABC_Transporter_SBP"/>
</dbReference>
<dbReference type="Proteomes" id="UP001156141">
    <property type="component" value="Unassembled WGS sequence"/>
</dbReference>
<protein>
    <submittedName>
        <fullName evidence="2">ABC transporter substrate-binding protein</fullName>
    </submittedName>
</protein>
<reference evidence="2" key="1">
    <citation type="submission" date="2022-02" db="EMBL/GenBank/DDBJ databases">
        <title>Aestuariibaculum sp., a marine bacterium isolated from sediment in Guangxi.</title>
        <authorList>
            <person name="Ying J."/>
        </authorList>
    </citation>
    <scope>NUCLEOTIDE SEQUENCE</scope>
    <source>
        <strain evidence="2">L182</strain>
    </source>
</reference>
<proteinExistence type="predicted"/>
<gene>
    <name evidence="2" type="ORF">MKW35_07600</name>
</gene>
<dbReference type="Pfam" id="PF01497">
    <property type="entry name" value="Peripla_BP_2"/>
    <property type="match status" value="1"/>
</dbReference>
<evidence type="ECO:0000313" key="3">
    <source>
        <dbReference type="Proteomes" id="UP001156141"/>
    </source>
</evidence>
<dbReference type="PROSITE" id="PS50983">
    <property type="entry name" value="FE_B12_PBP"/>
    <property type="match status" value="1"/>
</dbReference>
<organism evidence="2 3">
    <name type="scientific">Aestuariibaculum lutulentum</name>
    <dbReference type="NCBI Taxonomy" id="2920935"/>
    <lineage>
        <taxon>Bacteria</taxon>
        <taxon>Pseudomonadati</taxon>
        <taxon>Bacteroidota</taxon>
        <taxon>Flavobacteriia</taxon>
        <taxon>Flavobacteriales</taxon>
        <taxon>Flavobacteriaceae</taxon>
    </lineage>
</organism>
<dbReference type="EMBL" id="JAKVQD010000002">
    <property type="protein sequence ID" value="MCH4552479.1"/>
    <property type="molecule type" value="Genomic_DNA"/>
</dbReference>
<dbReference type="PANTHER" id="PTHR30535:SF34">
    <property type="entry name" value="MOLYBDATE-BINDING PROTEIN MOLA"/>
    <property type="match status" value="1"/>
</dbReference>
<feature type="domain" description="Fe/B12 periplasmic-binding" evidence="1">
    <location>
        <begin position="97"/>
        <end position="369"/>
    </location>
</feature>